<dbReference type="InterPro" id="IPR011545">
    <property type="entry name" value="DEAD/DEAH_box_helicase_dom"/>
</dbReference>
<dbReference type="NCBIfam" id="NF008165">
    <property type="entry name" value="PRK10917.1-3"/>
    <property type="match status" value="1"/>
</dbReference>
<evidence type="ECO:0000256" key="15">
    <source>
        <dbReference type="RuleBase" id="RU363016"/>
    </source>
</evidence>
<dbReference type="PROSITE" id="PS51194">
    <property type="entry name" value="HELICASE_CTER"/>
    <property type="match status" value="1"/>
</dbReference>
<dbReference type="CDD" id="cd17992">
    <property type="entry name" value="DEXHc_RecG"/>
    <property type="match status" value="1"/>
</dbReference>
<evidence type="ECO:0000256" key="1">
    <source>
        <dbReference type="ARBA" id="ARBA00007504"/>
    </source>
</evidence>
<reference evidence="18 19" key="1">
    <citation type="submission" date="2022-11" db="EMBL/GenBank/DDBJ databases">
        <title>Host association and intracellularity evolved multiple times independently in the Rickettsiales.</title>
        <authorList>
            <person name="Castelli M."/>
            <person name="Nardi T."/>
            <person name="Gammuto L."/>
            <person name="Bellinzona G."/>
            <person name="Sabaneyeva E."/>
            <person name="Potekhin A."/>
            <person name="Serra V."/>
            <person name="Petroni G."/>
            <person name="Sassera D."/>
        </authorList>
    </citation>
    <scope>NUCLEOTIDE SEQUENCE [LARGE SCALE GENOMIC DNA]</scope>
    <source>
        <strain evidence="18 19">NDG2</strain>
    </source>
</reference>
<evidence type="ECO:0000259" key="17">
    <source>
        <dbReference type="PROSITE" id="PS51194"/>
    </source>
</evidence>
<evidence type="ECO:0000256" key="5">
    <source>
        <dbReference type="ARBA" id="ARBA00022801"/>
    </source>
</evidence>
<dbReference type="SUPFAM" id="SSF52540">
    <property type="entry name" value="P-loop containing nucleoside triphosphate hydrolases"/>
    <property type="match status" value="2"/>
</dbReference>
<dbReference type="InterPro" id="IPR014001">
    <property type="entry name" value="Helicase_ATP-bd"/>
</dbReference>
<dbReference type="InterPro" id="IPR027417">
    <property type="entry name" value="P-loop_NTPase"/>
</dbReference>
<keyword evidence="7 15" id="KW-0067">ATP-binding</keyword>
<keyword evidence="11" id="KW-0413">Isomerase</keyword>
<dbReference type="CDD" id="cd04488">
    <property type="entry name" value="RecG_wedge_OBF"/>
    <property type="match status" value="1"/>
</dbReference>
<evidence type="ECO:0000256" key="9">
    <source>
        <dbReference type="ARBA" id="ARBA00023172"/>
    </source>
</evidence>
<dbReference type="EC" id="5.6.2.4" evidence="13 15"/>
<evidence type="ECO:0000256" key="14">
    <source>
        <dbReference type="ARBA" id="ARBA00048988"/>
    </source>
</evidence>
<accession>A0ABZ0UL97</accession>
<comment type="function">
    <text evidence="15">Plays a critical role in recombination and DNA repair. Helps process Holliday junction intermediates to mature products by catalyzing branch migration. Has replication fork regression activity, unwinds stalled or blocked replication forks to make a HJ that can be resolved. Has a DNA unwinding activity characteristic of a DNA helicase with 3'-5' polarity.</text>
</comment>
<dbReference type="InterPro" id="IPR001650">
    <property type="entry name" value="Helicase_C-like"/>
</dbReference>
<dbReference type="Gene3D" id="2.40.50.140">
    <property type="entry name" value="Nucleic acid-binding proteins"/>
    <property type="match status" value="1"/>
</dbReference>
<evidence type="ECO:0000256" key="6">
    <source>
        <dbReference type="ARBA" id="ARBA00022806"/>
    </source>
</evidence>
<dbReference type="SMART" id="SM00487">
    <property type="entry name" value="DEXDc"/>
    <property type="match status" value="1"/>
</dbReference>
<comment type="catalytic activity">
    <reaction evidence="14 15">
        <text>ATP + H2O = ADP + phosphate + H(+)</text>
        <dbReference type="Rhea" id="RHEA:13065"/>
        <dbReference type="ChEBI" id="CHEBI:15377"/>
        <dbReference type="ChEBI" id="CHEBI:15378"/>
        <dbReference type="ChEBI" id="CHEBI:30616"/>
        <dbReference type="ChEBI" id="CHEBI:43474"/>
        <dbReference type="ChEBI" id="CHEBI:456216"/>
        <dbReference type="EC" id="5.6.2.4"/>
    </reaction>
</comment>
<keyword evidence="8" id="KW-0238">DNA-binding</keyword>
<dbReference type="InterPro" id="IPR045562">
    <property type="entry name" value="RecG_dom3_C"/>
</dbReference>
<keyword evidence="10 15" id="KW-0234">DNA repair</keyword>
<comment type="similarity">
    <text evidence="1 15">Belongs to the helicase family. RecG subfamily.</text>
</comment>
<dbReference type="InterPro" id="IPR012340">
    <property type="entry name" value="NA-bd_OB-fold"/>
</dbReference>
<evidence type="ECO:0000313" key="18">
    <source>
        <dbReference type="EMBL" id="WPX96499.1"/>
    </source>
</evidence>
<evidence type="ECO:0000256" key="13">
    <source>
        <dbReference type="ARBA" id="ARBA00034808"/>
    </source>
</evidence>
<name>A0ABZ0UL97_9RICK</name>
<evidence type="ECO:0000259" key="16">
    <source>
        <dbReference type="PROSITE" id="PS51192"/>
    </source>
</evidence>
<dbReference type="Proteomes" id="UP001327219">
    <property type="component" value="Chromosome"/>
</dbReference>
<dbReference type="InterPro" id="IPR033454">
    <property type="entry name" value="RecG_wedge"/>
</dbReference>
<dbReference type="Pfam" id="PF00270">
    <property type="entry name" value="DEAD"/>
    <property type="match status" value="1"/>
</dbReference>
<keyword evidence="5 15" id="KW-0378">Hydrolase</keyword>
<sequence length="712" mass="80720">MELKENYIELILITHKNQKNSKVEQAFITYLNRNLNELMKVGDGRVKLFAKIGIRTFKDLLFHLPYDYVNRSYSPLIHEMQKDDLVTLELTVTEVSFNNSIRSKAPSKIFCENESGFVTLIYFNKIPPYIKQNFLINSKIIVSGKIDIQSEGFVIIHPDIVVKSNERYKIPVIEPIYLKVEGLTSKLIWSLAQKILPLIPTINEWLPQELIAKKGWKSFVESLKILHKPSNLNINNLKIARDRLAFDEVLAHQICLKLLRKKLQQGAKNTVQFSGQLVNDLLKNLGFQLTKEQQMAVKAIEQDQLSDKKMLRLLMGDVGCGKTLVALCAALNAIESKKQVAFMVPTEILANQHYKNITRYVEKLGINLCLLLGNTKAEERRQILEKLQNGEIDTIIGTHALFQDKVTFANLGLVIIDEQHRFGVKQRMSLLQKGENADLLMLSATPIPRTISMLSYGDMDVSIIKNKPVSNKAIVTTILSKSKIAALLDRIKAIIQKGERVYWVCPLIEESEKLQLSYVENSFAVLIQSLGDNVAMLHGKMKPEEREKVMQEFKEGKKTVIVATTVIEVGIDVPEATIMVIENAERFGLSQLHQLRGRVGRGSAASYCVLLHGHKVSLVSKKRLNILKNFSDGFRIAEKDLEIRGSGDYLGFRQSGESGFKFFDPLKNGQMVDFADNYASSIVTKYPNPIIKILLQLFDKDMYFAQHDVTLT</sequence>
<dbReference type="SUPFAM" id="SSF50249">
    <property type="entry name" value="Nucleic acid-binding proteins"/>
    <property type="match status" value="1"/>
</dbReference>
<feature type="domain" description="Helicase C-terminal" evidence="17">
    <location>
        <begin position="486"/>
        <end position="642"/>
    </location>
</feature>
<keyword evidence="19" id="KW-1185">Reference proteome</keyword>
<organism evidence="18 19">
    <name type="scientific">Candidatus Bandiella euplotis</name>
    <dbReference type="NCBI Taxonomy" id="1664265"/>
    <lineage>
        <taxon>Bacteria</taxon>
        <taxon>Pseudomonadati</taxon>
        <taxon>Pseudomonadota</taxon>
        <taxon>Alphaproteobacteria</taxon>
        <taxon>Rickettsiales</taxon>
        <taxon>Candidatus Midichloriaceae</taxon>
        <taxon>Candidatus Bandiella</taxon>
    </lineage>
</organism>
<dbReference type="Gene3D" id="3.40.50.300">
    <property type="entry name" value="P-loop containing nucleotide triphosphate hydrolases"/>
    <property type="match status" value="2"/>
</dbReference>
<proteinExistence type="inferred from homology"/>
<dbReference type="InterPro" id="IPR047112">
    <property type="entry name" value="RecG/Mfd"/>
</dbReference>
<gene>
    <name evidence="18" type="ORF">Bandiella_00615</name>
</gene>
<dbReference type="NCBIfam" id="TIGR00643">
    <property type="entry name" value="recG"/>
    <property type="match status" value="1"/>
</dbReference>
<dbReference type="EMBL" id="CP110820">
    <property type="protein sequence ID" value="WPX96499.1"/>
    <property type="molecule type" value="Genomic_DNA"/>
</dbReference>
<evidence type="ECO:0000256" key="11">
    <source>
        <dbReference type="ARBA" id="ARBA00023235"/>
    </source>
</evidence>
<keyword evidence="9 15" id="KW-0233">DNA recombination</keyword>
<dbReference type="GO" id="GO:0004386">
    <property type="term" value="F:helicase activity"/>
    <property type="evidence" value="ECO:0007669"/>
    <property type="project" value="UniProtKB-KW"/>
</dbReference>
<dbReference type="NCBIfam" id="NF008168">
    <property type="entry name" value="PRK10917.2-2"/>
    <property type="match status" value="1"/>
</dbReference>
<comment type="catalytic activity">
    <reaction evidence="12 15">
        <text>Couples ATP hydrolysis with the unwinding of duplex DNA by translocating in the 3'-5' direction.</text>
        <dbReference type="EC" id="5.6.2.4"/>
    </reaction>
</comment>
<evidence type="ECO:0000256" key="7">
    <source>
        <dbReference type="ARBA" id="ARBA00022840"/>
    </source>
</evidence>
<dbReference type="Pfam" id="PF19833">
    <property type="entry name" value="RecG_dom3_C"/>
    <property type="match status" value="1"/>
</dbReference>
<evidence type="ECO:0000256" key="12">
    <source>
        <dbReference type="ARBA" id="ARBA00034617"/>
    </source>
</evidence>
<dbReference type="InterPro" id="IPR004609">
    <property type="entry name" value="ATP-dep_DNA_helicase_RecG"/>
</dbReference>
<dbReference type="PROSITE" id="PS51192">
    <property type="entry name" value="HELICASE_ATP_BIND_1"/>
    <property type="match status" value="1"/>
</dbReference>
<dbReference type="Pfam" id="PF17191">
    <property type="entry name" value="RecG_wedge"/>
    <property type="match status" value="1"/>
</dbReference>
<dbReference type="PANTHER" id="PTHR47964:SF1">
    <property type="entry name" value="ATP-DEPENDENT DNA HELICASE HOMOLOG RECG, CHLOROPLASTIC"/>
    <property type="match status" value="1"/>
</dbReference>
<evidence type="ECO:0000256" key="8">
    <source>
        <dbReference type="ARBA" id="ARBA00023125"/>
    </source>
</evidence>
<evidence type="ECO:0000256" key="3">
    <source>
        <dbReference type="ARBA" id="ARBA00022741"/>
    </source>
</evidence>
<evidence type="ECO:0000256" key="4">
    <source>
        <dbReference type="ARBA" id="ARBA00022763"/>
    </source>
</evidence>
<dbReference type="SMART" id="SM00490">
    <property type="entry name" value="HELICc"/>
    <property type="match status" value="1"/>
</dbReference>
<keyword evidence="6 15" id="KW-0347">Helicase</keyword>
<dbReference type="Pfam" id="PF00271">
    <property type="entry name" value="Helicase_C"/>
    <property type="match status" value="1"/>
</dbReference>
<protein>
    <recommendedName>
        <fullName evidence="2 15">ATP-dependent DNA helicase RecG</fullName>
        <ecNumber evidence="13 15">5.6.2.4</ecNumber>
    </recommendedName>
</protein>
<keyword evidence="4 15" id="KW-0227">DNA damage</keyword>
<keyword evidence="3 15" id="KW-0547">Nucleotide-binding</keyword>
<evidence type="ECO:0000256" key="2">
    <source>
        <dbReference type="ARBA" id="ARBA00017846"/>
    </source>
</evidence>
<feature type="domain" description="Helicase ATP-binding" evidence="16">
    <location>
        <begin position="303"/>
        <end position="464"/>
    </location>
</feature>
<evidence type="ECO:0000256" key="10">
    <source>
        <dbReference type="ARBA" id="ARBA00023204"/>
    </source>
</evidence>
<dbReference type="PANTHER" id="PTHR47964">
    <property type="entry name" value="ATP-DEPENDENT DNA HELICASE HOMOLOG RECG, CHLOROPLASTIC"/>
    <property type="match status" value="1"/>
</dbReference>
<evidence type="ECO:0000313" key="19">
    <source>
        <dbReference type="Proteomes" id="UP001327219"/>
    </source>
</evidence>